<evidence type="ECO:0000313" key="3">
    <source>
        <dbReference type="Proteomes" id="UP001225644"/>
    </source>
</evidence>
<gene>
    <name evidence="2" type="ORF">J2Z49_000479</name>
</gene>
<dbReference type="EMBL" id="JAUSUX010000002">
    <property type="protein sequence ID" value="MDQ0285386.1"/>
    <property type="molecule type" value="Genomic_DNA"/>
</dbReference>
<accession>A0ABU0AY36</accession>
<dbReference type="Proteomes" id="UP001225644">
    <property type="component" value="Unassembled WGS sequence"/>
</dbReference>
<organism evidence="2 3">
    <name type="scientific">Desulfofundulus luciae</name>
    <dbReference type="NCBI Taxonomy" id="74702"/>
    <lineage>
        <taxon>Bacteria</taxon>
        <taxon>Bacillati</taxon>
        <taxon>Bacillota</taxon>
        <taxon>Clostridia</taxon>
        <taxon>Eubacteriales</taxon>
        <taxon>Peptococcaceae</taxon>
        <taxon>Desulfofundulus</taxon>
    </lineage>
</organism>
<sequence>MLASLVVEEVRARIDKVVHLDLGKFYTRIQRDGTYIIDYRVRLQAMGQEVLPTWRAMGAGESNVDKSKRRLGGRSFSDEGLWGLGHCLVALLEERLLSSGAWPKEVAPEKRSSRRGPDGWSKE</sequence>
<proteinExistence type="predicted"/>
<protein>
    <submittedName>
        <fullName evidence="2">Uncharacterized protein</fullName>
    </submittedName>
</protein>
<feature type="region of interest" description="Disordered" evidence="1">
    <location>
        <begin position="103"/>
        <end position="123"/>
    </location>
</feature>
<comment type="caution">
    <text evidence="2">The sequence shown here is derived from an EMBL/GenBank/DDBJ whole genome shotgun (WGS) entry which is preliminary data.</text>
</comment>
<keyword evidence="3" id="KW-1185">Reference proteome</keyword>
<name>A0ABU0AY36_9FIRM</name>
<feature type="compositionally biased region" description="Basic and acidic residues" evidence="1">
    <location>
        <begin position="106"/>
        <end position="123"/>
    </location>
</feature>
<evidence type="ECO:0000313" key="2">
    <source>
        <dbReference type="EMBL" id="MDQ0285386.1"/>
    </source>
</evidence>
<dbReference type="RefSeq" id="WP_307399513.1">
    <property type="nucleotide sequence ID" value="NZ_JAUSUX010000002.1"/>
</dbReference>
<evidence type="ECO:0000256" key="1">
    <source>
        <dbReference type="SAM" id="MobiDB-lite"/>
    </source>
</evidence>
<reference evidence="2 3" key="1">
    <citation type="submission" date="2023-07" db="EMBL/GenBank/DDBJ databases">
        <title>Genomic Encyclopedia of Type Strains, Phase IV (KMG-IV): sequencing the most valuable type-strain genomes for metagenomic binning, comparative biology and taxonomic classification.</title>
        <authorList>
            <person name="Goeker M."/>
        </authorList>
    </citation>
    <scope>NUCLEOTIDE SEQUENCE [LARGE SCALE GENOMIC DNA]</scope>
    <source>
        <strain evidence="2 3">DSM 12396</strain>
    </source>
</reference>